<dbReference type="AlphaFoldDB" id="A0A823A054"/>
<accession>A0A823A054</accession>
<dbReference type="Gene3D" id="1.10.630.10">
    <property type="entry name" value="Cytochrome P450"/>
    <property type="match status" value="1"/>
</dbReference>
<reference evidence="4 5" key="1">
    <citation type="journal article" date="2020" name="Mol. Biol. Evol.">
        <title>Distinct Expression and Methylation Patterns for Genes with Different Fates following a Single Whole-Genome Duplication in Flowering Plants.</title>
        <authorList>
            <person name="Shi T."/>
            <person name="Rahmani R.S."/>
            <person name="Gugger P.F."/>
            <person name="Wang M."/>
            <person name="Li H."/>
            <person name="Zhang Y."/>
            <person name="Li Z."/>
            <person name="Wang Q."/>
            <person name="Van de Peer Y."/>
            <person name="Marchal K."/>
            <person name="Chen J."/>
        </authorList>
    </citation>
    <scope>NUCLEOTIDE SEQUENCE [LARGE SCALE GENOMIC DNA]</scope>
    <source>
        <tissue evidence="4">Leaf</tissue>
    </source>
</reference>
<dbReference type="SUPFAM" id="SSF48264">
    <property type="entry name" value="Cytochrome P450"/>
    <property type="match status" value="1"/>
</dbReference>
<dbReference type="InterPro" id="IPR002401">
    <property type="entry name" value="Cyt_P450_E_grp-I"/>
</dbReference>
<dbReference type="EMBL" id="DUZY01000008">
    <property type="protein sequence ID" value="DAD48719.1"/>
    <property type="molecule type" value="Genomic_DNA"/>
</dbReference>
<keyword evidence="2" id="KW-0479">Metal-binding</keyword>
<dbReference type="GO" id="GO:0004497">
    <property type="term" value="F:monooxygenase activity"/>
    <property type="evidence" value="ECO:0007669"/>
    <property type="project" value="InterPro"/>
</dbReference>
<organism evidence="4 5">
    <name type="scientific">Nelumbo nucifera</name>
    <name type="common">Sacred lotus</name>
    <dbReference type="NCBI Taxonomy" id="4432"/>
    <lineage>
        <taxon>Eukaryota</taxon>
        <taxon>Viridiplantae</taxon>
        <taxon>Streptophyta</taxon>
        <taxon>Embryophyta</taxon>
        <taxon>Tracheophyta</taxon>
        <taxon>Spermatophyta</taxon>
        <taxon>Magnoliopsida</taxon>
        <taxon>Proteales</taxon>
        <taxon>Nelumbonaceae</taxon>
        <taxon>Nelumbo</taxon>
    </lineage>
</organism>
<sequence length="291" mass="33391">MSMEIAKTQDTNFATRPSTTAAKKLLYGCNDLGFAPYSEYWRQMKKMSVLRLLSVKRVQSFRFIREQEVALLIEKISRACQLRNSINLIELLTILSNYLISRAAFSRKFEEEDDDSRRIGPLTMERTSQELDKLLDQVIRGHVSTIDDQRSKDQRDGEDFLDILLQAQKDSTLDIPITRDNIKAISLDMFIGGSDTTAITVEWSMTELVKNPKVMRKAHEVRRVVGKKSKFEEDDIPQMAYLKVVIKETLRLHPPAPFFIPRESIRAINVNGYHIPAKTNLHRCLGNSKSG</sequence>
<dbReference type="InterPro" id="IPR036396">
    <property type="entry name" value="Cyt_P450_sf"/>
</dbReference>
<evidence type="ECO:0000313" key="5">
    <source>
        <dbReference type="Proteomes" id="UP000607653"/>
    </source>
</evidence>
<dbReference type="GO" id="GO:0020037">
    <property type="term" value="F:heme binding"/>
    <property type="evidence" value="ECO:0007669"/>
    <property type="project" value="InterPro"/>
</dbReference>
<keyword evidence="5" id="KW-1185">Reference proteome</keyword>
<keyword evidence="3" id="KW-0408">Iron</keyword>
<evidence type="ECO:0000256" key="1">
    <source>
        <dbReference type="ARBA" id="ARBA00010617"/>
    </source>
</evidence>
<dbReference type="PANTHER" id="PTHR47955:SF15">
    <property type="entry name" value="CYTOCHROME P450 71A2-LIKE"/>
    <property type="match status" value="1"/>
</dbReference>
<evidence type="ECO:0008006" key="6">
    <source>
        <dbReference type="Google" id="ProtNLM"/>
    </source>
</evidence>
<evidence type="ECO:0000256" key="2">
    <source>
        <dbReference type="ARBA" id="ARBA00022723"/>
    </source>
</evidence>
<gene>
    <name evidence="4" type="ORF">HUJ06_018656</name>
</gene>
<dbReference type="Pfam" id="PF00067">
    <property type="entry name" value="p450"/>
    <property type="match status" value="1"/>
</dbReference>
<evidence type="ECO:0000256" key="3">
    <source>
        <dbReference type="ARBA" id="ARBA00023004"/>
    </source>
</evidence>
<comment type="similarity">
    <text evidence="1">Belongs to the cytochrome P450 family.</text>
</comment>
<dbReference type="Proteomes" id="UP000607653">
    <property type="component" value="Unassembled WGS sequence"/>
</dbReference>
<protein>
    <recommendedName>
        <fullName evidence="6">Cytochrome P450 71A1-like</fullName>
    </recommendedName>
</protein>
<dbReference type="GO" id="GO:0016705">
    <property type="term" value="F:oxidoreductase activity, acting on paired donors, with incorporation or reduction of molecular oxygen"/>
    <property type="evidence" value="ECO:0007669"/>
    <property type="project" value="InterPro"/>
</dbReference>
<dbReference type="PANTHER" id="PTHR47955">
    <property type="entry name" value="CYTOCHROME P450 FAMILY 71 PROTEIN"/>
    <property type="match status" value="1"/>
</dbReference>
<dbReference type="GO" id="GO:0005506">
    <property type="term" value="F:iron ion binding"/>
    <property type="evidence" value="ECO:0007669"/>
    <property type="project" value="InterPro"/>
</dbReference>
<dbReference type="PRINTS" id="PR00385">
    <property type="entry name" value="P450"/>
</dbReference>
<name>A0A823A054_NELNU</name>
<comment type="caution">
    <text evidence="4">The sequence shown here is derived from an EMBL/GenBank/DDBJ whole genome shotgun (WGS) entry which is preliminary data.</text>
</comment>
<dbReference type="PRINTS" id="PR00463">
    <property type="entry name" value="EP450I"/>
</dbReference>
<dbReference type="InterPro" id="IPR001128">
    <property type="entry name" value="Cyt_P450"/>
</dbReference>
<proteinExistence type="inferred from homology"/>
<evidence type="ECO:0000313" key="4">
    <source>
        <dbReference type="EMBL" id="DAD48719.1"/>
    </source>
</evidence>